<dbReference type="PROSITE" id="PS00138">
    <property type="entry name" value="SUBTILASE_SER"/>
    <property type="match status" value="1"/>
</dbReference>
<dbReference type="OrthoDB" id="10256524at2759"/>
<dbReference type="InterPro" id="IPR015500">
    <property type="entry name" value="Peptidase_S8_subtilisin-rel"/>
</dbReference>
<dbReference type="CDD" id="cd04852">
    <property type="entry name" value="Peptidases_S8_3"/>
    <property type="match status" value="1"/>
</dbReference>
<dbReference type="InterPro" id="IPR023828">
    <property type="entry name" value="Peptidase_S8_Ser-AS"/>
</dbReference>
<proteinExistence type="inferred from homology"/>
<gene>
    <name evidence="10" type="ORF">PHJA_001028100</name>
</gene>
<dbReference type="EMBL" id="BMAC01000173">
    <property type="protein sequence ID" value="GFP88844.1"/>
    <property type="molecule type" value="Genomic_DNA"/>
</dbReference>
<dbReference type="AlphaFoldDB" id="A0A830BX06"/>
<evidence type="ECO:0000256" key="1">
    <source>
        <dbReference type="ARBA" id="ARBA00011073"/>
    </source>
</evidence>
<evidence type="ECO:0000256" key="5">
    <source>
        <dbReference type="ARBA" id="ARBA00022825"/>
    </source>
</evidence>
<comment type="caution">
    <text evidence="6">Lacks conserved residue(s) required for the propagation of feature annotation.</text>
</comment>
<evidence type="ECO:0000256" key="6">
    <source>
        <dbReference type="PROSITE-ProRule" id="PRU01240"/>
    </source>
</evidence>
<dbReference type="PRINTS" id="PR00723">
    <property type="entry name" value="SUBTILISIN"/>
</dbReference>
<keyword evidence="5" id="KW-0720">Serine protease</keyword>
<evidence type="ECO:0000313" key="10">
    <source>
        <dbReference type="EMBL" id="GFP88844.1"/>
    </source>
</evidence>
<dbReference type="PROSITE" id="PS00137">
    <property type="entry name" value="SUBTILASE_HIS"/>
    <property type="match status" value="1"/>
</dbReference>
<comment type="caution">
    <text evidence="10">The sequence shown here is derived from an EMBL/GenBank/DDBJ whole genome shotgun (WGS) entry which is preliminary data.</text>
</comment>
<keyword evidence="4" id="KW-0378">Hydrolase</keyword>
<dbReference type="GO" id="GO:0004252">
    <property type="term" value="F:serine-type endopeptidase activity"/>
    <property type="evidence" value="ECO:0007669"/>
    <property type="project" value="InterPro"/>
</dbReference>
<name>A0A830BX06_9LAMI</name>
<evidence type="ECO:0000256" key="4">
    <source>
        <dbReference type="ARBA" id="ARBA00022801"/>
    </source>
</evidence>
<dbReference type="Gene3D" id="3.40.50.200">
    <property type="entry name" value="Peptidase S8/S53 domain"/>
    <property type="match status" value="2"/>
</dbReference>
<dbReference type="SUPFAM" id="SSF52743">
    <property type="entry name" value="Subtilisin-like"/>
    <property type="match status" value="1"/>
</dbReference>
<evidence type="ECO:0000259" key="7">
    <source>
        <dbReference type="Pfam" id="PF00082"/>
    </source>
</evidence>
<evidence type="ECO:0000256" key="2">
    <source>
        <dbReference type="ARBA" id="ARBA00022670"/>
    </source>
</evidence>
<sequence>MGGLNSRNGAGKSDHAQLLSRLMKRKENPIVHTYNNSFLGFAARLSEDEAKSIGIWPESPSFDDKFMGPIPRRWKGTCMPAGNITCNRKSIGARYYDDPDDPGYIVMARDEDGHGTHVASIAAGSPVLGASYYGQAKGTARGGSPGARIAAYRVVGPDGESWEAAVLKAFDDAIADGVDVLSISLGSFEEEKDFYLNNTNAIGAFHAVERGITVVGSAGNDGPSRGTVDKVAPWILTVAANSIDHGRTIGSNQSDVARASDCIPGSLDYGKVKDKIVLCENKNRHYRPTTKFKDLKSHGTIGMIVIDDIETHVPFSYGTSPIAAVTEEDGAGIRTYIDSTSNALATILPTKTVIPSNEPAPTIVFFSSRGPPMYGIENLIKPDVAAPGLGILAAWPSNDASVALPGKEPPLFNIISGTSMACPHVSGIAARVKSWHPTWSPSAIKSAIMTTATHRNNRHAPITTVDGSIATPYDIGSGEINLFDPLWPGLVYETKTTDYVQFLCNMGYDASMIKLISSTVSNNFSCPTNSSSHSISDMNYPSVAVSGLKSNETRTVKRTVTNVGEVYSTYTATVEAPAGLQVQVVPNKLQFTKKVKTRTFQVTFKFTTANSSGDLFGSFTWCNGKYKVRSPFVAGVS</sequence>
<accession>A0A830BX06</accession>
<comment type="similarity">
    <text evidence="1 6">Belongs to the peptidase S8 family.</text>
</comment>
<dbReference type="InterPro" id="IPR034197">
    <property type="entry name" value="Peptidases_S8_3"/>
</dbReference>
<dbReference type="Proteomes" id="UP000653305">
    <property type="component" value="Unassembled WGS sequence"/>
</dbReference>
<dbReference type="GO" id="GO:0006508">
    <property type="term" value="P:proteolysis"/>
    <property type="evidence" value="ECO:0007669"/>
    <property type="project" value="UniProtKB-KW"/>
</dbReference>
<protein>
    <submittedName>
        <fullName evidence="10">Co(2)-response secreted protease</fullName>
    </submittedName>
</protein>
<feature type="domain" description="Inhibitor I9" evidence="8">
    <location>
        <begin position="12"/>
        <end position="53"/>
    </location>
</feature>
<keyword evidence="3" id="KW-0732">Signal</keyword>
<dbReference type="Pfam" id="PF17766">
    <property type="entry name" value="fn3_6"/>
    <property type="match status" value="1"/>
</dbReference>
<dbReference type="Gene3D" id="3.50.30.30">
    <property type="match status" value="1"/>
</dbReference>
<dbReference type="Pfam" id="PF00082">
    <property type="entry name" value="Peptidase_S8"/>
    <property type="match status" value="1"/>
</dbReference>
<evidence type="ECO:0000259" key="9">
    <source>
        <dbReference type="Pfam" id="PF17766"/>
    </source>
</evidence>
<dbReference type="PANTHER" id="PTHR10795">
    <property type="entry name" value="PROPROTEIN CONVERTASE SUBTILISIN/KEXIN"/>
    <property type="match status" value="1"/>
</dbReference>
<dbReference type="InterPro" id="IPR010259">
    <property type="entry name" value="S8pro/Inhibitor_I9"/>
</dbReference>
<dbReference type="Gene3D" id="2.60.40.2310">
    <property type="match status" value="1"/>
</dbReference>
<feature type="domain" description="Peptidase S8/S53" evidence="7">
    <location>
        <begin position="96"/>
        <end position="457"/>
    </location>
</feature>
<dbReference type="Pfam" id="PF05922">
    <property type="entry name" value="Inhibitor_I9"/>
    <property type="match status" value="1"/>
</dbReference>
<keyword evidence="2 10" id="KW-0645">Protease</keyword>
<dbReference type="InterPro" id="IPR000209">
    <property type="entry name" value="Peptidase_S8/S53_dom"/>
</dbReference>
<keyword evidence="11" id="KW-1185">Reference proteome</keyword>
<dbReference type="InterPro" id="IPR036852">
    <property type="entry name" value="Peptidase_S8/S53_dom_sf"/>
</dbReference>
<dbReference type="CDD" id="cd02120">
    <property type="entry name" value="PA_subtilisin_like"/>
    <property type="match status" value="1"/>
</dbReference>
<organism evidence="10 11">
    <name type="scientific">Phtheirospermum japonicum</name>
    <dbReference type="NCBI Taxonomy" id="374723"/>
    <lineage>
        <taxon>Eukaryota</taxon>
        <taxon>Viridiplantae</taxon>
        <taxon>Streptophyta</taxon>
        <taxon>Embryophyta</taxon>
        <taxon>Tracheophyta</taxon>
        <taxon>Spermatophyta</taxon>
        <taxon>Magnoliopsida</taxon>
        <taxon>eudicotyledons</taxon>
        <taxon>Gunneridae</taxon>
        <taxon>Pentapetalae</taxon>
        <taxon>asterids</taxon>
        <taxon>lamiids</taxon>
        <taxon>Lamiales</taxon>
        <taxon>Orobanchaceae</taxon>
        <taxon>Orobanchaceae incertae sedis</taxon>
        <taxon>Phtheirospermum</taxon>
    </lineage>
</organism>
<evidence type="ECO:0000256" key="3">
    <source>
        <dbReference type="ARBA" id="ARBA00022729"/>
    </source>
</evidence>
<reference evidence="10" key="1">
    <citation type="submission" date="2020-07" db="EMBL/GenBank/DDBJ databases">
        <title>Ethylene signaling mediates host invasion by parasitic plants.</title>
        <authorList>
            <person name="Yoshida S."/>
        </authorList>
    </citation>
    <scope>NUCLEOTIDE SEQUENCE</scope>
    <source>
        <strain evidence="10">Okayama</strain>
    </source>
</reference>
<evidence type="ECO:0000259" key="8">
    <source>
        <dbReference type="Pfam" id="PF05922"/>
    </source>
</evidence>
<dbReference type="PROSITE" id="PS51892">
    <property type="entry name" value="SUBTILASE"/>
    <property type="match status" value="1"/>
</dbReference>
<dbReference type="InterPro" id="IPR022398">
    <property type="entry name" value="Peptidase_S8_His-AS"/>
</dbReference>
<feature type="domain" description="Subtilisin-like protease fibronectin type-III" evidence="9">
    <location>
        <begin position="537"/>
        <end position="633"/>
    </location>
</feature>
<dbReference type="InterPro" id="IPR045051">
    <property type="entry name" value="SBT"/>
</dbReference>
<evidence type="ECO:0000313" key="11">
    <source>
        <dbReference type="Proteomes" id="UP000653305"/>
    </source>
</evidence>
<dbReference type="InterPro" id="IPR041469">
    <property type="entry name" value="Subtilisin-like_FN3"/>
</dbReference>